<feature type="compositionally biased region" description="Polar residues" evidence="1">
    <location>
        <begin position="126"/>
        <end position="135"/>
    </location>
</feature>
<dbReference type="Proteomes" id="UP000266841">
    <property type="component" value="Unassembled WGS sequence"/>
</dbReference>
<feature type="compositionally biased region" description="Basic and acidic residues" evidence="1">
    <location>
        <begin position="157"/>
        <end position="170"/>
    </location>
</feature>
<comment type="caution">
    <text evidence="2">The sequence shown here is derived from an EMBL/GenBank/DDBJ whole genome shotgun (WGS) entry which is preliminary data.</text>
</comment>
<gene>
    <name evidence="2" type="ORF">THAOC_06646</name>
</gene>
<dbReference type="EMBL" id="AGNL01006658">
    <property type="protein sequence ID" value="EJK71873.1"/>
    <property type="molecule type" value="Genomic_DNA"/>
</dbReference>
<reference evidence="2 3" key="1">
    <citation type="journal article" date="2012" name="Genome Biol.">
        <title>Genome and low-iron response of an oceanic diatom adapted to chronic iron limitation.</title>
        <authorList>
            <person name="Lommer M."/>
            <person name="Specht M."/>
            <person name="Roy A.S."/>
            <person name="Kraemer L."/>
            <person name="Andreson R."/>
            <person name="Gutowska M.A."/>
            <person name="Wolf J."/>
            <person name="Bergner S.V."/>
            <person name="Schilhabel M.B."/>
            <person name="Klostermeier U.C."/>
            <person name="Beiko R.G."/>
            <person name="Rosenstiel P."/>
            <person name="Hippler M."/>
            <person name="Laroche J."/>
        </authorList>
    </citation>
    <scope>NUCLEOTIDE SEQUENCE [LARGE SCALE GENOMIC DNA]</scope>
    <source>
        <strain evidence="2 3">CCMP1005</strain>
    </source>
</reference>
<dbReference type="AlphaFoldDB" id="K0SZS0"/>
<proteinExistence type="predicted"/>
<evidence type="ECO:0000313" key="2">
    <source>
        <dbReference type="EMBL" id="EJK71873.1"/>
    </source>
</evidence>
<evidence type="ECO:0000256" key="1">
    <source>
        <dbReference type="SAM" id="MobiDB-lite"/>
    </source>
</evidence>
<accession>K0SZS0</accession>
<sequence>MEKASLRKAMIKAMTKAKTVSGLQPSLQLQLKKISTGLQEYDIDIEEEGDYIDNVLDAITEAHPLPRIRAYADKLSDDIIQKNNGARTHSLSKYLELCKSKEIKLQESSESSPQTDVVEALQAETMQDEATNTGVSEAPARSAPHWQAQRHFHLVMRHPDLRSPAPRRDTIGPFPRTTSSP</sequence>
<organism evidence="2 3">
    <name type="scientific">Thalassiosira oceanica</name>
    <name type="common">Marine diatom</name>
    <dbReference type="NCBI Taxonomy" id="159749"/>
    <lineage>
        <taxon>Eukaryota</taxon>
        <taxon>Sar</taxon>
        <taxon>Stramenopiles</taxon>
        <taxon>Ochrophyta</taxon>
        <taxon>Bacillariophyta</taxon>
        <taxon>Coscinodiscophyceae</taxon>
        <taxon>Thalassiosirophycidae</taxon>
        <taxon>Thalassiosirales</taxon>
        <taxon>Thalassiosiraceae</taxon>
        <taxon>Thalassiosira</taxon>
    </lineage>
</organism>
<name>K0SZS0_THAOC</name>
<keyword evidence="3" id="KW-1185">Reference proteome</keyword>
<protein>
    <submittedName>
        <fullName evidence="2">Uncharacterized protein</fullName>
    </submittedName>
</protein>
<feature type="region of interest" description="Disordered" evidence="1">
    <location>
        <begin position="126"/>
        <end position="181"/>
    </location>
</feature>
<evidence type="ECO:0000313" key="3">
    <source>
        <dbReference type="Proteomes" id="UP000266841"/>
    </source>
</evidence>